<name>A0AAE2YQH8_9PROT</name>
<dbReference type="EMBL" id="JAAXYO010000104">
    <property type="protein sequence ID" value="MBU2788093.1"/>
    <property type="molecule type" value="Genomic_DNA"/>
</dbReference>
<sequence>MNIKQHPAAIRPAATPPTDLQQALEALEEKQDMVQEKLRELLGSINHAHPDEIMDQVLILDRELRRYRRFFHILKSHFIDQRPSAS</sequence>
<protein>
    <submittedName>
        <fullName evidence="1">Uncharacterized protein</fullName>
    </submittedName>
</protein>
<keyword evidence="2" id="KW-1185">Reference proteome</keyword>
<dbReference type="Proteomes" id="UP001197378">
    <property type="component" value="Unassembled WGS sequence"/>
</dbReference>
<comment type="caution">
    <text evidence="1">The sequence shown here is derived from an EMBL/GenBank/DDBJ whole genome shotgun (WGS) entry which is preliminary data.</text>
</comment>
<gene>
    <name evidence="1" type="ORF">HFQ13_07730</name>
</gene>
<evidence type="ECO:0000313" key="2">
    <source>
        <dbReference type="Proteomes" id="UP001197378"/>
    </source>
</evidence>
<organism evidence="1 2">
    <name type="scientific">Igneacidithiobacillus copahuensis</name>
    <dbReference type="NCBI Taxonomy" id="2724909"/>
    <lineage>
        <taxon>Bacteria</taxon>
        <taxon>Pseudomonadati</taxon>
        <taxon>Pseudomonadota</taxon>
        <taxon>Acidithiobacillia</taxon>
        <taxon>Acidithiobacillales</taxon>
        <taxon>Acidithiobacillaceae</taxon>
        <taxon>Igneacidithiobacillus</taxon>
    </lineage>
</organism>
<reference evidence="1" key="1">
    <citation type="journal article" date="2021" name="ISME J.">
        <title>Genomic evolution of the class Acidithiobacillia: deep-branching Proteobacteria living in extreme acidic conditions.</title>
        <authorList>
            <person name="Moya-Beltran A."/>
            <person name="Beard S."/>
            <person name="Rojas-Villalobos C."/>
            <person name="Issotta F."/>
            <person name="Gallardo Y."/>
            <person name="Ulloa R."/>
            <person name="Giaveno A."/>
            <person name="Degli Esposti M."/>
            <person name="Johnson D.B."/>
            <person name="Quatrini R."/>
        </authorList>
    </citation>
    <scope>NUCLEOTIDE SEQUENCE</scope>
    <source>
        <strain evidence="1">VAN18-1</strain>
    </source>
</reference>
<accession>A0AAE2YQH8</accession>
<dbReference type="RefSeq" id="WP_215872667.1">
    <property type="nucleotide sequence ID" value="NZ_JAAXYO010000104.1"/>
</dbReference>
<evidence type="ECO:0000313" key="1">
    <source>
        <dbReference type="EMBL" id="MBU2788093.1"/>
    </source>
</evidence>
<dbReference type="AlphaFoldDB" id="A0AAE2YQH8"/>
<proteinExistence type="predicted"/>